<dbReference type="Proteomes" id="UP001204579">
    <property type="component" value="Unassembled WGS sequence"/>
</dbReference>
<name>A0AAW5N119_9BACT</name>
<keyword evidence="2" id="KW-1185">Reference proteome</keyword>
<dbReference type="EMBL" id="JANRHJ010000010">
    <property type="protein sequence ID" value="MCR8874306.1"/>
    <property type="molecule type" value="Genomic_DNA"/>
</dbReference>
<evidence type="ECO:0000313" key="2">
    <source>
        <dbReference type="Proteomes" id="UP001204579"/>
    </source>
</evidence>
<organism evidence="1 2">
    <name type="scientific">Phocaeicola barnesiae</name>
    <dbReference type="NCBI Taxonomy" id="376804"/>
    <lineage>
        <taxon>Bacteria</taxon>
        <taxon>Pseudomonadati</taxon>
        <taxon>Bacteroidota</taxon>
        <taxon>Bacteroidia</taxon>
        <taxon>Bacteroidales</taxon>
        <taxon>Bacteroidaceae</taxon>
        <taxon>Phocaeicola</taxon>
    </lineage>
</organism>
<dbReference type="AlphaFoldDB" id="A0AAW5N119"/>
<accession>A0AAW5N119</accession>
<evidence type="ECO:0000313" key="1">
    <source>
        <dbReference type="EMBL" id="MCR8874306.1"/>
    </source>
</evidence>
<protein>
    <submittedName>
        <fullName evidence="1">Phage tail protein</fullName>
    </submittedName>
</protein>
<dbReference type="Pfam" id="PF06199">
    <property type="entry name" value="Phage_tail_2"/>
    <property type="match status" value="1"/>
</dbReference>
<reference evidence="1 2" key="1">
    <citation type="submission" date="2022-08" db="EMBL/GenBank/DDBJ databases">
        <authorList>
            <person name="Zeman M."/>
            <person name="Kubasova T."/>
        </authorList>
    </citation>
    <scope>NUCLEOTIDE SEQUENCE [LARGE SCALE GENOMIC DNA]</scope>
    <source>
        <strain evidence="1 2">ET62</strain>
    </source>
</reference>
<dbReference type="InterPro" id="IPR011855">
    <property type="entry name" value="Phgtail_TP901_1"/>
</dbReference>
<comment type="caution">
    <text evidence="1">The sequence shown here is derived from an EMBL/GenBank/DDBJ whole genome shotgun (WGS) entry which is preliminary data.</text>
</comment>
<gene>
    <name evidence="1" type="ORF">NW209_09820</name>
</gene>
<dbReference type="RefSeq" id="WP_258335890.1">
    <property type="nucleotide sequence ID" value="NZ_JANRHJ010000010.1"/>
</dbReference>
<proteinExistence type="predicted"/>
<sequence>MAKSKALKGKDLMIFMNGKAIALATNHTLNLSAETSDTSSKDSGVWTESEITGMNWTASSESVCSADEDVNSYEAMLDAMLKMEIVPIKLGIPANISKDEMPEGGWTEPQKYYGGNALITGIDITATNKENATMTVNLTGVGQLRKETGEA</sequence>